<keyword evidence="5 11" id="KW-0812">Transmembrane</keyword>
<evidence type="ECO:0000256" key="4">
    <source>
        <dbReference type="ARBA" id="ARBA00022475"/>
    </source>
</evidence>
<dbReference type="Gene3D" id="3.30.300.30">
    <property type="match status" value="1"/>
</dbReference>
<feature type="transmembrane region" description="Helical" evidence="11">
    <location>
        <begin position="25"/>
        <end position="45"/>
    </location>
</feature>
<keyword evidence="14" id="KW-0966">Cell projection</keyword>
<evidence type="ECO:0000259" key="12">
    <source>
        <dbReference type="Pfam" id="PF01514"/>
    </source>
</evidence>
<evidence type="ECO:0000256" key="7">
    <source>
        <dbReference type="ARBA" id="ARBA00023136"/>
    </source>
</evidence>
<dbReference type="Proteomes" id="UP000830116">
    <property type="component" value="Chromosome"/>
</dbReference>
<keyword evidence="7 11" id="KW-0472">Membrane</keyword>
<evidence type="ECO:0000256" key="10">
    <source>
        <dbReference type="SAM" id="MobiDB-lite"/>
    </source>
</evidence>
<comment type="similarity">
    <text evidence="3 9">Belongs to the FliF family.</text>
</comment>
<keyword evidence="4" id="KW-1003">Cell membrane</keyword>
<evidence type="ECO:0000256" key="2">
    <source>
        <dbReference type="ARBA" id="ARBA00004651"/>
    </source>
</evidence>
<evidence type="ECO:0000313" key="15">
    <source>
        <dbReference type="Proteomes" id="UP000830116"/>
    </source>
</evidence>
<dbReference type="InterPro" id="IPR043427">
    <property type="entry name" value="YscJ/FliF"/>
</dbReference>
<keyword evidence="8 9" id="KW-0975">Bacterial flagellum</keyword>
<keyword evidence="15" id="KW-1185">Reference proteome</keyword>
<keyword evidence="14" id="KW-0282">Flagellum</keyword>
<dbReference type="NCBIfam" id="TIGR00206">
    <property type="entry name" value="fliF"/>
    <property type="match status" value="1"/>
</dbReference>
<dbReference type="EMBL" id="CP093442">
    <property type="protein sequence ID" value="UOF00860.1"/>
    <property type="molecule type" value="Genomic_DNA"/>
</dbReference>
<evidence type="ECO:0000256" key="8">
    <source>
        <dbReference type="ARBA" id="ARBA00023143"/>
    </source>
</evidence>
<dbReference type="PIRSF" id="PIRSF004862">
    <property type="entry name" value="FliF"/>
    <property type="match status" value="1"/>
</dbReference>
<gene>
    <name evidence="14" type="primary">fliF</name>
    <name evidence="14" type="ORF">MNR06_14255</name>
</gene>
<proteinExistence type="inferred from homology"/>
<feature type="region of interest" description="Disordered" evidence="10">
    <location>
        <begin position="282"/>
        <end position="327"/>
    </location>
</feature>
<evidence type="ECO:0000256" key="11">
    <source>
        <dbReference type="SAM" id="Phobius"/>
    </source>
</evidence>
<evidence type="ECO:0000259" key="13">
    <source>
        <dbReference type="Pfam" id="PF08345"/>
    </source>
</evidence>
<feature type="transmembrane region" description="Helical" evidence="11">
    <location>
        <begin position="446"/>
        <end position="465"/>
    </location>
</feature>
<evidence type="ECO:0000256" key="1">
    <source>
        <dbReference type="ARBA" id="ARBA00004117"/>
    </source>
</evidence>
<dbReference type="InterPro" id="IPR006182">
    <property type="entry name" value="FliF_N_dom"/>
</dbReference>
<organism evidence="14 15">
    <name type="scientific">Bdellovibrio reynosensis</name>
    <dbReference type="NCBI Taxonomy" id="2835041"/>
    <lineage>
        <taxon>Bacteria</taxon>
        <taxon>Pseudomonadati</taxon>
        <taxon>Bdellovibrionota</taxon>
        <taxon>Bdellovibrionia</taxon>
        <taxon>Bdellovibrionales</taxon>
        <taxon>Pseudobdellovibrionaceae</taxon>
        <taxon>Bdellovibrio</taxon>
    </lineage>
</organism>
<evidence type="ECO:0000256" key="6">
    <source>
        <dbReference type="ARBA" id="ARBA00022989"/>
    </source>
</evidence>
<keyword evidence="6 11" id="KW-1133">Transmembrane helix</keyword>
<evidence type="ECO:0000256" key="3">
    <source>
        <dbReference type="ARBA" id="ARBA00007971"/>
    </source>
</evidence>
<dbReference type="InterPro" id="IPR013556">
    <property type="entry name" value="Flag_M-ring_C"/>
</dbReference>
<keyword evidence="14" id="KW-0969">Cilium</keyword>
<dbReference type="PRINTS" id="PR01009">
    <property type="entry name" value="FLGMRINGFLIF"/>
</dbReference>
<protein>
    <recommendedName>
        <fullName evidence="9">Flagellar M-ring protein</fullName>
    </recommendedName>
</protein>
<dbReference type="PANTHER" id="PTHR30046:SF0">
    <property type="entry name" value="FLAGELLAR M-RING PROTEIN"/>
    <property type="match status" value="1"/>
</dbReference>
<accession>A0ABY4C7F8</accession>
<dbReference type="RefSeq" id="WP_243537034.1">
    <property type="nucleotide sequence ID" value="NZ_CP093442.1"/>
</dbReference>
<comment type="subcellular location">
    <subcellularLocation>
        <location evidence="1 9">Bacterial flagellum basal body</location>
    </subcellularLocation>
    <subcellularLocation>
        <location evidence="2">Cell membrane</location>
        <topology evidence="2">Multi-pass membrane protein</topology>
    </subcellularLocation>
</comment>
<dbReference type="InterPro" id="IPR045851">
    <property type="entry name" value="AMP-bd_C_sf"/>
</dbReference>
<dbReference type="PANTHER" id="PTHR30046">
    <property type="entry name" value="FLAGELLAR M-RING PROTEIN"/>
    <property type="match status" value="1"/>
</dbReference>
<evidence type="ECO:0000313" key="14">
    <source>
        <dbReference type="EMBL" id="UOF00860.1"/>
    </source>
</evidence>
<dbReference type="InterPro" id="IPR000067">
    <property type="entry name" value="FlgMring_FliF"/>
</dbReference>
<feature type="domain" description="Flagellar M-ring C-terminal" evidence="13">
    <location>
        <begin position="253"/>
        <end position="419"/>
    </location>
</feature>
<dbReference type="Pfam" id="PF01514">
    <property type="entry name" value="YscJ_FliF"/>
    <property type="match status" value="1"/>
</dbReference>
<evidence type="ECO:0000256" key="9">
    <source>
        <dbReference type="PIRNR" id="PIRNR004862"/>
    </source>
</evidence>
<name>A0ABY4C7F8_9BACT</name>
<evidence type="ECO:0000256" key="5">
    <source>
        <dbReference type="ARBA" id="ARBA00022692"/>
    </source>
</evidence>
<reference evidence="14" key="1">
    <citation type="submission" date="2022-03" db="EMBL/GenBank/DDBJ databases">
        <title>Genome Identification and Characterization of new species Bdellovibrio reynosense LBG001 sp. nov. from a Mexico soil sample.</title>
        <authorList>
            <person name="Camilli A."/>
            <person name="Ajao Y."/>
            <person name="Guo X."/>
        </authorList>
    </citation>
    <scope>NUCLEOTIDE SEQUENCE</scope>
    <source>
        <strain evidence="14">LBG001</strain>
    </source>
</reference>
<dbReference type="Pfam" id="PF08345">
    <property type="entry name" value="YscJ_FliF_C"/>
    <property type="match status" value="1"/>
</dbReference>
<feature type="domain" description="Flagellar M-ring N-terminal" evidence="12">
    <location>
        <begin position="46"/>
        <end position="221"/>
    </location>
</feature>
<sequence length="549" mass="60601">MNKIFGGLVIQFREFFKNLGPTKRLSVITVSVIALVAVATMVFMASGKDYVPLFTNIPTEQVSSIVAKLNEKNIPFTLRDDGKTVAIPKELLHSTQMTLMAEIGSPKMGSIGLEIFDKQDFGMNSYAQKINYQRALQGELMRAINTLTAVKQSKVILALPNKKTFLEEGAAATASVVVELHQGKELGADQVRGIRYLVANAVEGLDADKVTVLDERGKVLTRQENGMTGGSNELLDLKAKIEGDLENRIEDILSKTVGHAKVVAKVDATLNHRIISSVEESVDPDKTAIRSQQSEEESLDGSRTSPAGVPGARANLPGAEDAGQVGFRQDVKKEIKTTNYEVPKTVRNIREAAGNLERVSVAVMVDGMMVTTTKEDGTTETKYQPRSAEDLKKYEDLIKNAIGFNAARGDSVKIENLQFQPEDFSEAEKILTTLERKKLIHALFKWALLGFSLALFFFIVVRPFMQWITDSFQDSVEEMLPRTIEELEELQSVDNTLPGMSTALPVLQESIDPEKAESELLKDRIMANMGRDEEKAANAFGMWLVRKDG</sequence>
<comment type="function">
    <text evidence="9">The M ring may be actively involved in energy transduction.</text>
</comment>